<keyword evidence="3" id="KW-0695">RNA-directed DNA polymerase</keyword>
<dbReference type="InterPro" id="IPR052929">
    <property type="entry name" value="RNase_H-like_EbsB-rel"/>
</dbReference>
<dbReference type="OrthoDB" id="686025at2759"/>
<evidence type="ECO:0000313" key="3">
    <source>
        <dbReference type="EMBL" id="KAF7807756.1"/>
    </source>
</evidence>
<organism evidence="3 4">
    <name type="scientific">Senna tora</name>
    <dbReference type="NCBI Taxonomy" id="362788"/>
    <lineage>
        <taxon>Eukaryota</taxon>
        <taxon>Viridiplantae</taxon>
        <taxon>Streptophyta</taxon>
        <taxon>Embryophyta</taxon>
        <taxon>Tracheophyta</taxon>
        <taxon>Spermatophyta</taxon>
        <taxon>Magnoliopsida</taxon>
        <taxon>eudicotyledons</taxon>
        <taxon>Gunneridae</taxon>
        <taxon>Pentapetalae</taxon>
        <taxon>rosids</taxon>
        <taxon>fabids</taxon>
        <taxon>Fabales</taxon>
        <taxon>Fabaceae</taxon>
        <taxon>Caesalpinioideae</taxon>
        <taxon>Cassia clade</taxon>
        <taxon>Senna</taxon>
    </lineage>
</organism>
<dbReference type="PANTHER" id="PTHR47074:SF11">
    <property type="entry name" value="REVERSE TRANSCRIPTASE-LIKE PROTEIN"/>
    <property type="match status" value="1"/>
</dbReference>
<gene>
    <name evidence="3" type="ORF">G2W53_039917</name>
</gene>
<keyword evidence="3" id="KW-0808">Transferase</keyword>
<dbReference type="Proteomes" id="UP000634136">
    <property type="component" value="Unassembled WGS sequence"/>
</dbReference>
<accession>A0A834W6J3</accession>
<feature type="compositionally biased region" description="Basic and acidic residues" evidence="1">
    <location>
        <begin position="1"/>
        <end position="16"/>
    </location>
</feature>
<feature type="region of interest" description="Disordered" evidence="1">
    <location>
        <begin position="1"/>
        <end position="25"/>
    </location>
</feature>
<reference evidence="3" key="1">
    <citation type="submission" date="2020-09" db="EMBL/GenBank/DDBJ databases">
        <title>Genome-Enabled Discovery of Anthraquinone Biosynthesis in Senna tora.</title>
        <authorList>
            <person name="Kang S.-H."/>
            <person name="Pandey R.P."/>
            <person name="Lee C.-M."/>
            <person name="Sim J.-S."/>
            <person name="Jeong J.-T."/>
            <person name="Choi B.-S."/>
            <person name="Jung M."/>
            <person name="Ginzburg D."/>
            <person name="Zhao K."/>
            <person name="Won S.Y."/>
            <person name="Oh T.-J."/>
            <person name="Yu Y."/>
            <person name="Kim N.-H."/>
            <person name="Lee O.R."/>
            <person name="Lee T.-H."/>
            <person name="Bashyal P."/>
            <person name="Kim T.-S."/>
            <person name="Lee W.-H."/>
            <person name="Kawkins C."/>
            <person name="Kim C.-K."/>
            <person name="Kim J.S."/>
            <person name="Ahn B.O."/>
            <person name="Rhee S.Y."/>
            <person name="Sohng J.K."/>
        </authorList>
    </citation>
    <scope>NUCLEOTIDE SEQUENCE</scope>
    <source>
        <tissue evidence="3">Leaf</tissue>
    </source>
</reference>
<keyword evidence="4" id="KW-1185">Reference proteome</keyword>
<dbReference type="GO" id="GO:0003676">
    <property type="term" value="F:nucleic acid binding"/>
    <property type="evidence" value="ECO:0007669"/>
    <property type="project" value="InterPro"/>
</dbReference>
<dbReference type="Pfam" id="PF13456">
    <property type="entry name" value="RVT_3"/>
    <property type="match status" value="1"/>
</dbReference>
<evidence type="ECO:0000313" key="4">
    <source>
        <dbReference type="Proteomes" id="UP000634136"/>
    </source>
</evidence>
<dbReference type="GO" id="GO:0004523">
    <property type="term" value="F:RNA-DNA hybrid ribonuclease activity"/>
    <property type="evidence" value="ECO:0007669"/>
    <property type="project" value="InterPro"/>
</dbReference>
<keyword evidence="3" id="KW-0548">Nucleotidyltransferase</keyword>
<protein>
    <submittedName>
        <fullName evidence="3">Reverse transcriptase</fullName>
    </submittedName>
</protein>
<comment type="caution">
    <text evidence="3">The sequence shown here is derived from an EMBL/GenBank/DDBJ whole genome shotgun (WGS) entry which is preliminary data.</text>
</comment>
<evidence type="ECO:0000259" key="2">
    <source>
        <dbReference type="Pfam" id="PF13456"/>
    </source>
</evidence>
<dbReference type="GO" id="GO:0003964">
    <property type="term" value="F:RNA-directed DNA polymerase activity"/>
    <property type="evidence" value="ECO:0007669"/>
    <property type="project" value="UniProtKB-KW"/>
</dbReference>
<dbReference type="PANTHER" id="PTHR47074">
    <property type="entry name" value="BNAC02G40300D PROTEIN"/>
    <property type="match status" value="1"/>
</dbReference>
<feature type="domain" description="RNase H type-1" evidence="2">
    <location>
        <begin position="451"/>
        <end position="516"/>
    </location>
</feature>
<evidence type="ECO:0000256" key="1">
    <source>
        <dbReference type="SAM" id="MobiDB-lite"/>
    </source>
</evidence>
<sequence length="517" mass="58336">MTEEGARRLRNAERCHRQSTTSEKVSEVVFDEGDVDVAKLNVEEKSDAETGKESVDKQFIKESGEVAGGRGVEKSNPMRQQVMDETQNLGLGDGDTLRVTSGEVAELTPTMVGHDNGILRENSWKKLARTKHVNMGVTVKENVPIKRKGCELGNELEDDGVVLEAKKLRDVIKAGVYKVIGDGRSAPIVDEPWIPGSLQSLSNRDLIDGACGRWVCDLMVENGGAWDIDKLRLNFISDDICQRIMCIKPNSGQGRDCWAWKEDHKSGVMVKGAYHFLMSPRWHELSVTPDLFFIFNLTFGNFYGGFPYYQEALERRGMEIGVKCVWCNSKIENTYHVLAKCEGIKQVWDAARFDFGSRYDHASILEWLSLVASSWSIEQWCWFTICLYLIWEERNGRRFKNECTNLGRLGTRVDRLIDEAQLARIRTTNIVDAPTSFKWEKPAQSEFKLNVDAGIDCNGNGAVGGIVRDEDGMVEGVFVEVVNFTRDPMLLEAVAIKRRLEVARRMGMKRLMVESDA</sequence>
<name>A0A834W6J3_9FABA</name>
<proteinExistence type="predicted"/>
<dbReference type="EMBL" id="JAAIUW010000012">
    <property type="protein sequence ID" value="KAF7807756.1"/>
    <property type="molecule type" value="Genomic_DNA"/>
</dbReference>
<dbReference type="AlphaFoldDB" id="A0A834W6J3"/>
<dbReference type="InterPro" id="IPR002156">
    <property type="entry name" value="RNaseH_domain"/>
</dbReference>